<keyword evidence="7" id="KW-0175">Coiled coil</keyword>
<keyword evidence="4 10" id="KW-0812">Transmembrane</keyword>
<sequence length="259" mass="29006">MNFKVLKNGGAQSCSSPSSSQNPSQAVASGIFQINTVVSHFRRLVNAVGTIKDTPEHRQKLHNTRQRIGQLVKETSSKLKAPSDSDHSSGVNPNKTIEDAKIARDFQAALQDYQQIQQLAAERESAYDPYVSLSSLPTRFESECFLVTHVYVSQVLMLENEVSNMEAVTDERDQGLRDVQSDIAEQLEIFRDVFVYLHNQGGASDDIASHLDSTVAVTSNSKTHLYRAINSMKSRSSWCWWMLLIFILVLVIVLLYLVL</sequence>
<gene>
    <name evidence="12" type="ORF">MKW94_009690</name>
</gene>
<dbReference type="Pfam" id="PF14523">
    <property type="entry name" value="Syntaxin_2"/>
    <property type="match status" value="1"/>
</dbReference>
<evidence type="ECO:0000313" key="12">
    <source>
        <dbReference type="EMBL" id="MCL7040378.1"/>
    </source>
</evidence>
<dbReference type="GO" id="GO:0012505">
    <property type="term" value="C:endomembrane system"/>
    <property type="evidence" value="ECO:0007669"/>
    <property type="project" value="TreeGrafter"/>
</dbReference>
<comment type="caution">
    <text evidence="12">The sequence shown here is derived from an EMBL/GenBank/DDBJ whole genome shotgun (WGS) entry which is preliminary data.</text>
</comment>
<dbReference type="GO" id="GO:0031201">
    <property type="term" value="C:SNARE complex"/>
    <property type="evidence" value="ECO:0007669"/>
    <property type="project" value="TreeGrafter"/>
</dbReference>
<dbReference type="PANTHER" id="PTHR19957">
    <property type="entry name" value="SYNTAXIN"/>
    <property type="match status" value="1"/>
</dbReference>
<protein>
    <recommendedName>
        <fullName evidence="11">t-SNARE coiled-coil homology domain-containing protein</fullName>
    </recommendedName>
</protein>
<name>A0AA42ASG1_PAPNU</name>
<evidence type="ECO:0000256" key="5">
    <source>
        <dbReference type="ARBA" id="ARBA00022927"/>
    </source>
</evidence>
<comment type="subcellular location">
    <subcellularLocation>
        <location evidence="1">Membrane</location>
        <topology evidence="1">Single-pass type IV membrane protein</topology>
    </subcellularLocation>
</comment>
<dbReference type="PROSITE" id="PS50192">
    <property type="entry name" value="T_SNARE"/>
    <property type="match status" value="1"/>
</dbReference>
<dbReference type="GO" id="GO:0006906">
    <property type="term" value="P:vesicle fusion"/>
    <property type="evidence" value="ECO:0007669"/>
    <property type="project" value="TreeGrafter"/>
</dbReference>
<dbReference type="GO" id="GO:0005484">
    <property type="term" value="F:SNAP receptor activity"/>
    <property type="evidence" value="ECO:0007669"/>
    <property type="project" value="TreeGrafter"/>
</dbReference>
<feature type="region of interest" description="Disordered" evidence="9">
    <location>
        <begin position="1"/>
        <end position="24"/>
    </location>
</feature>
<dbReference type="AlphaFoldDB" id="A0AA42ASG1"/>
<feature type="transmembrane region" description="Helical" evidence="10">
    <location>
        <begin position="238"/>
        <end position="258"/>
    </location>
</feature>
<keyword evidence="13" id="KW-1185">Reference proteome</keyword>
<dbReference type="InterPro" id="IPR000727">
    <property type="entry name" value="T_SNARE_dom"/>
</dbReference>
<dbReference type="InterPro" id="IPR010989">
    <property type="entry name" value="SNARE"/>
</dbReference>
<dbReference type="GO" id="GO:0048278">
    <property type="term" value="P:vesicle docking"/>
    <property type="evidence" value="ECO:0007669"/>
    <property type="project" value="TreeGrafter"/>
</dbReference>
<proteinExistence type="inferred from homology"/>
<evidence type="ECO:0000256" key="7">
    <source>
        <dbReference type="ARBA" id="ARBA00023054"/>
    </source>
</evidence>
<dbReference type="PANTHER" id="PTHR19957:SF267">
    <property type="entry name" value="SYNTAXIN-22-LIKE"/>
    <property type="match status" value="1"/>
</dbReference>
<dbReference type="FunFam" id="1.20.58.70:FF:000004">
    <property type="entry name" value="Syntaxin-22 like"/>
    <property type="match status" value="1"/>
</dbReference>
<keyword evidence="10" id="KW-1133">Transmembrane helix</keyword>
<evidence type="ECO:0000256" key="2">
    <source>
        <dbReference type="ARBA" id="ARBA00009063"/>
    </source>
</evidence>
<dbReference type="InterPro" id="IPR006011">
    <property type="entry name" value="Syntaxin_N"/>
</dbReference>
<evidence type="ECO:0000313" key="13">
    <source>
        <dbReference type="Proteomes" id="UP001177140"/>
    </source>
</evidence>
<organism evidence="12 13">
    <name type="scientific">Papaver nudicaule</name>
    <name type="common">Iceland poppy</name>
    <dbReference type="NCBI Taxonomy" id="74823"/>
    <lineage>
        <taxon>Eukaryota</taxon>
        <taxon>Viridiplantae</taxon>
        <taxon>Streptophyta</taxon>
        <taxon>Embryophyta</taxon>
        <taxon>Tracheophyta</taxon>
        <taxon>Spermatophyta</taxon>
        <taxon>Magnoliopsida</taxon>
        <taxon>Ranunculales</taxon>
        <taxon>Papaveraceae</taxon>
        <taxon>Papaveroideae</taxon>
        <taxon>Papaver</taxon>
    </lineage>
</organism>
<feature type="domain" description="T-SNARE coiled-coil homology" evidence="11">
    <location>
        <begin position="166"/>
        <end position="228"/>
    </location>
</feature>
<dbReference type="Gene3D" id="1.20.58.70">
    <property type="match status" value="1"/>
</dbReference>
<comment type="similarity">
    <text evidence="2">Belongs to the syntaxin family.</text>
</comment>
<feature type="region of interest" description="Disordered" evidence="9">
    <location>
        <begin position="74"/>
        <end position="93"/>
    </location>
</feature>
<reference evidence="12" key="1">
    <citation type="submission" date="2022-03" db="EMBL/GenBank/DDBJ databases">
        <title>A functionally conserved STORR gene fusion in Papaver species that diverged 16.8 million years ago.</title>
        <authorList>
            <person name="Catania T."/>
        </authorList>
    </citation>
    <scope>NUCLEOTIDE SEQUENCE</scope>
    <source>
        <strain evidence="12">S-191538</strain>
    </source>
</reference>
<evidence type="ECO:0000256" key="4">
    <source>
        <dbReference type="ARBA" id="ARBA00022692"/>
    </source>
</evidence>
<keyword evidence="6" id="KW-0007">Acetylation</keyword>
<keyword evidence="5" id="KW-0653">Protein transport</keyword>
<dbReference type="Gene3D" id="1.20.5.110">
    <property type="match status" value="1"/>
</dbReference>
<keyword evidence="8 10" id="KW-0472">Membrane</keyword>
<evidence type="ECO:0000256" key="9">
    <source>
        <dbReference type="SAM" id="MobiDB-lite"/>
    </source>
</evidence>
<dbReference type="SMART" id="SM00503">
    <property type="entry name" value="SynN"/>
    <property type="match status" value="1"/>
</dbReference>
<accession>A0AA42ASG1</accession>
<feature type="compositionally biased region" description="Low complexity" evidence="9">
    <location>
        <begin position="11"/>
        <end position="24"/>
    </location>
</feature>
<dbReference type="Pfam" id="PF05739">
    <property type="entry name" value="SNARE"/>
    <property type="match status" value="1"/>
</dbReference>
<dbReference type="GO" id="GO:0006886">
    <property type="term" value="P:intracellular protein transport"/>
    <property type="evidence" value="ECO:0007669"/>
    <property type="project" value="TreeGrafter"/>
</dbReference>
<evidence type="ECO:0000256" key="8">
    <source>
        <dbReference type="ARBA" id="ARBA00023136"/>
    </source>
</evidence>
<dbReference type="EMBL" id="JAJJMA010211536">
    <property type="protein sequence ID" value="MCL7040378.1"/>
    <property type="molecule type" value="Genomic_DNA"/>
</dbReference>
<feature type="compositionally biased region" description="Basic and acidic residues" evidence="9">
    <location>
        <begin position="75"/>
        <end position="87"/>
    </location>
</feature>
<dbReference type="Proteomes" id="UP001177140">
    <property type="component" value="Unassembled WGS sequence"/>
</dbReference>
<evidence type="ECO:0000259" key="11">
    <source>
        <dbReference type="PROSITE" id="PS50192"/>
    </source>
</evidence>
<dbReference type="InterPro" id="IPR045242">
    <property type="entry name" value="Syntaxin"/>
</dbReference>
<evidence type="ECO:0000256" key="6">
    <source>
        <dbReference type="ARBA" id="ARBA00022990"/>
    </source>
</evidence>
<evidence type="ECO:0000256" key="1">
    <source>
        <dbReference type="ARBA" id="ARBA00004211"/>
    </source>
</evidence>
<dbReference type="GO" id="GO:0000149">
    <property type="term" value="F:SNARE binding"/>
    <property type="evidence" value="ECO:0007669"/>
    <property type="project" value="TreeGrafter"/>
</dbReference>
<dbReference type="SUPFAM" id="SSF47661">
    <property type="entry name" value="t-snare proteins"/>
    <property type="match status" value="1"/>
</dbReference>
<keyword evidence="3" id="KW-0813">Transport</keyword>
<evidence type="ECO:0000256" key="10">
    <source>
        <dbReference type="SAM" id="Phobius"/>
    </source>
</evidence>
<evidence type="ECO:0000256" key="3">
    <source>
        <dbReference type="ARBA" id="ARBA00022448"/>
    </source>
</evidence>